<dbReference type="Proteomes" id="UP001056120">
    <property type="component" value="Linkage Group LG20"/>
</dbReference>
<sequence>MVSAVGLPTVRPKAVVLVTVVVAAAMEVEMGDRDDRLLAVGVPEASVARSSLENAMDYPDLTKSDRAVDGIFEFGQQGLSLITTETLKRFDVQNHRHLRVISLQRIDQSRYTQVNLIDGNHGCSLQEITTEAVTFCNFSLPPFDFKPTKPTHRTILV</sequence>
<reference evidence="2" key="1">
    <citation type="journal article" date="2022" name="Mol. Ecol. Resour.">
        <title>The genomes of chicory, endive, great burdock and yacon provide insights into Asteraceae palaeo-polyploidization history and plant inulin production.</title>
        <authorList>
            <person name="Fan W."/>
            <person name="Wang S."/>
            <person name="Wang H."/>
            <person name="Wang A."/>
            <person name="Jiang F."/>
            <person name="Liu H."/>
            <person name="Zhao H."/>
            <person name="Xu D."/>
            <person name="Zhang Y."/>
        </authorList>
    </citation>
    <scope>NUCLEOTIDE SEQUENCE [LARGE SCALE GENOMIC DNA]</scope>
    <source>
        <strain evidence="2">cv. Yunnan</strain>
    </source>
</reference>
<evidence type="ECO:0000313" key="1">
    <source>
        <dbReference type="EMBL" id="KAI3742042.1"/>
    </source>
</evidence>
<reference evidence="1 2" key="2">
    <citation type="journal article" date="2022" name="Mol. Ecol. Resour.">
        <title>The genomes of chicory, endive, great burdock and yacon provide insights into Asteraceae paleo-polyploidization history and plant inulin production.</title>
        <authorList>
            <person name="Fan W."/>
            <person name="Wang S."/>
            <person name="Wang H."/>
            <person name="Wang A."/>
            <person name="Jiang F."/>
            <person name="Liu H."/>
            <person name="Zhao H."/>
            <person name="Xu D."/>
            <person name="Zhang Y."/>
        </authorList>
    </citation>
    <scope>NUCLEOTIDE SEQUENCE [LARGE SCALE GENOMIC DNA]</scope>
    <source>
        <strain evidence="2">cv. Yunnan</strain>
        <tissue evidence="1">Leaves</tissue>
    </source>
</reference>
<dbReference type="EMBL" id="CM042037">
    <property type="protein sequence ID" value="KAI3742042.1"/>
    <property type="molecule type" value="Genomic_DNA"/>
</dbReference>
<accession>A0ACB9D642</accession>
<evidence type="ECO:0000313" key="2">
    <source>
        <dbReference type="Proteomes" id="UP001056120"/>
    </source>
</evidence>
<gene>
    <name evidence="1" type="ORF">L1987_59721</name>
</gene>
<organism evidence="1 2">
    <name type="scientific">Smallanthus sonchifolius</name>
    <dbReference type="NCBI Taxonomy" id="185202"/>
    <lineage>
        <taxon>Eukaryota</taxon>
        <taxon>Viridiplantae</taxon>
        <taxon>Streptophyta</taxon>
        <taxon>Embryophyta</taxon>
        <taxon>Tracheophyta</taxon>
        <taxon>Spermatophyta</taxon>
        <taxon>Magnoliopsida</taxon>
        <taxon>eudicotyledons</taxon>
        <taxon>Gunneridae</taxon>
        <taxon>Pentapetalae</taxon>
        <taxon>asterids</taxon>
        <taxon>campanulids</taxon>
        <taxon>Asterales</taxon>
        <taxon>Asteraceae</taxon>
        <taxon>Asteroideae</taxon>
        <taxon>Heliantheae alliance</taxon>
        <taxon>Millerieae</taxon>
        <taxon>Smallanthus</taxon>
    </lineage>
</organism>
<comment type="caution">
    <text evidence="1">The sequence shown here is derived from an EMBL/GenBank/DDBJ whole genome shotgun (WGS) entry which is preliminary data.</text>
</comment>
<keyword evidence="2" id="KW-1185">Reference proteome</keyword>
<name>A0ACB9D642_9ASTR</name>
<proteinExistence type="predicted"/>
<protein>
    <submittedName>
        <fullName evidence="1">Uncharacterized protein</fullName>
    </submittedName>
</protein>